<dbReference type="EMBL" id="MU006333">
    <property type="protein sequence ID" value="KAF2846631.1"/>
    <property type="molecule type" value="Genomic_DNA"/>
</dbReference>
<dbReference type="OrthoDB" id="3768616at2759"/>
<dbReference type="AlphaFoldDB" id="A0A6A7ATN9"/>
<accession>A0A6A7ATN9</accession>
<evidence type="ECO:0000313" key="1">
    <source>
        <dbReference type="EMBL" id="KAF2846631.1"/>
    </source>
</evidence>
<dbReference type="Proteomes" id="UP000799423">
    <property type="component" value="Unassembled WGS sequence"/>
</dbReference>
<reference evidence="1" key="1">
    <citation type="submission" date="2020-01" db="EMBL/GenBank/DDBJ databases">
        <authorList>
            <consortium name="DOE Joint Genome Institute"/>
            <person name="Haridas S."/>
            <person name="Albert R."/>
            <person name="Binder M."/>
            <person name="Bloem J."/>
            <person name="Labutti K."/>
            <person name="Salamov A."/>
            <person name="Andreopoulos B."/>
            <person name="Baker S.E."/>
            <person name="Barry K."/>
            <person name="Bills G."/>
            <person name="Bluhm B.H."/>
            <person name="Cannon C."/>
            <person name="Castanera R."/>
            <person name="Culley D.E."/>
            <person name="Daum C."/>
            <person name="Ezra D."/>
            <person name="Gonzalez J.B."/>
            <person name="Henrissat B."/>
            <person name="Kuo A."/>
            <person name="Liang C."/>
            <person name="Lipzen A."/>
            <person name="Lutzoni F."/>
            <person name="Magnuson J."/>
            <person name="Mondo S."/>
            <person name="Nolan M."/>
            <person name="Ohm R."/>
            <person name="Pangilinan J."/>
            <person name="Park H.-J."/>
            <person name="Ramirez L."/>
            <person name="Alfaro M."/>
            <person name="Sun H."/>
            <person name="Tritt A."/>
            <person name="Yoshinaga Y."/>
            <person name="Zwiers L.-H."/>
            <person name="Turgeon B.G."/>
            <person name="Goodwin S.B."/>
            <person name="Spatafora J.W."/>
            <person name="Crous P.W."/>
            <person name="Grigoriev I.V."/>
        </authorList>
    </citation>
    <scope>NUCLEOTIDE SEQUENCE</scope>
    <source>
        <strain evidence="1">IPT5</strain>
    </source>
</reference>
<keyword evidence="2" id="KW-1185">Reference proteome</keyword>
<evidence type="ECO:0000313" key="2">
    <source>
        <dbReference type="Proteomes" id="UP000799423"/>
    </source>
</evidence>
<proteinExistence type="predicted"/>
<sequence>MSWLIDGSLSSNGAAEGVLKAGRSNACSIEGRLKVSLAWGLGRIEVASAEAVV</sequence>
<organism evidence="1 2">
    <name type="scientific">Plenodomus tracheiphilus IPT5</name>
    <dbReference type="NCBI Taxonomy" id="1408161"/>
    <lineage>
        <taxon>Eukaryota</taxon>
        <taxon>Fungi</taxon>
        <taxon>Dikarya</taxon>
        <taxon>Ascomycota</taxon>
        <taxon>Pezizomycotina</taxon>
        <taxon>Dothideomycetes</taxon>
        <taxon>Pleosporomycetidae</taxon>
        <taxon>Pleosporales</taxon>
        <taxon>Pleosporineae</taxon>
        <taxon>Leptosphaeriaceae</taxon>
        <taxon>Plenodomus</taxon>
    </lineage>
</organism>
<protein>
    <submittedName>
        <fullName evidence="1">Uncharacterized protein</fullName>
    </submittedName>
</protein>
<name>A0A6A7ATN9_9PLEO</name>
<gene>
    <name evidence="1" type="ORF">T440DRAFT_405294</name>
</gene>